<organism evidence="2 3">
    <name type="scientific">Acanthamoeba castellanii (strain ATCC 30010 / Neff)</name>
    <dbReference type="NCBI Taxonomy" id="1257118"/>
    <lineage>
        <taxon>Eukaryota</taxon>
        <taxon>Amoebozoa</taxon>
        <taxon>Discosea</taxon>
        <taxon>Longamoebia</taxon>
        <taxon>Centramoebida</taxon>
        <taxon>Acanthamoebidae</taxon>
        <taxon>Acanthamoeba</taxon>
    </lineage>
</organism>
<evidence type="ECO:0000313" key="3">
    <source>
        <dbReference type="Proteomes" id="UP000011083"/>
    </source>
</evidence>
<dbReference type="EMBL" id="KB007974">
    <property type="protein sequence ID" value="ELR17416.1"/>
    <property type="molecule type" value="Genomic_DNA"/>
</dbReference>
<protein>
    <recommendedName>
        <fullName evidence="4">PH domain-containing protein</fullName>
    </recommendedName>
</protein>
<evidence type="ECO:0000313" key="2">
    <source>
        <dbReference type="EMBL" id="ELR17416.1"/>
    </source>
</evidence>
<dbReference type="Proteomes" id="UP000011083">
    <property type="component" value="Unassembled WGS sequence"/>
</dbReference>
<feature type="compositionally biased region" description="Basic and acidic residues" evidence="1">
    <location>
        <begin position="311"/>
        <end position="326"/>
    </location>
</feature>
<dbReference type="RefSeq" id="XP_004339429.1">
    <property type="nucleotide sequence ID" value="XM_004339381.1"/>
</dbReference>
<reference evidence="2 3" key="1">
    <citation type="journal article" date="2013" name="Genome Biol.">
        <title>Genome of Acanthamoeba castellanii highlights extensive lateral gene transfer and early evolution of tyrosine kinase signaling.</title>
        <authorList>
            <person name="Clarke M."/>
            <person name="Lohan A.J."/>
            <person name="Liu B."/>
            <person name="Lagkouvardos I."/>
            <person name="Roy S."/>
            <person name="Zafar N."/>
            <person name="Bertelli C."/>
            <person name="Schilde C."/>
            <person name="Kianianmomeni A."/>
            <person name="Burglin T.R."/>
            <person name="Frech C."/>
            <person name="Turcotte B."/>
            <person name="Kopec K.O."/>
            <person name="Synnott J.M."/>
            <person name="Choo C."/>
            <person name="Paponov I."/>
            <person name="Finkler A."/>
            <person name="Soon Heng Tan C."/>
            <person name="Hutchins A.P."/>
            <person name="Weinmeier T."/>
            <person name="Rattei T."/>
            <person name="Chu J.S."/>
            <person name="Gimenez G."/>
            <person name="Irimia M."/>
            <person name="Rigden D.J."/>
            <person name="Fitzpatrick D.A."/>
            <person name="Lorenzo-Morales J."/>
            <person name="Bateman A."/>
            <person name="Chiu C.H."/>
            <person name="Tang P."/>
            <person name="Hegemann P."/>
            <person name="Fromm H."/>
            <person name="Raoult D."/>
            <person name="Greub G."/>
            <person name="Miranda-Saavedra D."/>
            <person name="Chen N."/>
            <person name="Nash P."/>
            <person name="Ginger M.L."/>
            <person name="Horn M."/>
            <person name="Schaap P."/>
            <person name="Caler L."/>
            <person name="Loftus B."/>
        </authorList>
    </citation>
    <scope>NUCLEOTIDE SEQUENCE [LARGE SCALE GENOMIC DNA]</scope>
    <source>
        <strain evidence="2 3">Neff</strain>
    </source>
</reference>
<evidence type="ECO:0000256" key="1">
    <source>
        <dbReference type="SAM" id="MobiDB-lite"/>
    </source>
</evidence>
<dbReference type="InterPro" id="IPR011993">
    <property type="entry name" value="PH-like_dom_sf"/>
</dbReference>
<proteinExistence type="predicted"/>
<dbReference type="VEuPathDB" id="AmoebaDB:ACA1_061560"/>
<keyword evidence="3" id="KW-1185">Reference proteome</keyword>
<dbReference type="GeneID" id="14918487"/>
<name>L8GZ82_ACACF</name>
<feature type="compositionally biased region" description="Basic residues" evidence="1">
    <location>
        <begin position="245"/>
        <end position="255"/>
    </location>
</feature>
<dbReference type="KEGG" id="acan:ACA1_061560"/>
<feature type="compositionally biased region" description="Basic residues" evidence="1">
    <location>
        <begin position="300"/>
        <end position="310"/>
    </location>
</feature>
<feature type="compositionally biased region" description="Low complexity" evidence="1">
    <location>
        <begin position="274"/>
        <end position="288"/>
    </location>
</feature>
<accession>L8GZ82</accession>
<feature type="region of interest" description="Disordered" evidence="1">
    <location>
        <begin position="193"/>
        <end position="326"/>
    </location>
</feature>
<evidence type="ECO:0008006" key="4">
    <source>
        <dbReference type="Google" id="ProtNLM"/>
    </source>
</evidence>
<dbReference type="Gene3D" id="2.30.29.30">
    <property type="entry name" value="Pleckstrin-homology domain (PH domain)/Phosphotyrosine-binding domain (PTB)"/>
    <property type="match status" value="1"/>
</dbReference>
<feature type="compositionally biased region" description="Basic and acidic residues" evidence="1">
    <location>
        <begin position="209"/>
        <end position="228"/>
    </location>
</feature>
<dbReference type="CDD" id="cd00821">
    <property type="entry name" value="PH"/>
    <property type="match status" value="1"/>
</dbReference>
<dbReference type="SUPFAM" id="SSF50729">
    <property type="entry name" value="PH domain-like"/>
    <property type="match status" value="1"/>
</dbReference>
<gene>
    <name evidence="2" type="ORF">ACA1_061560</name>
</gene>
<dbReference type="AlphaFoldDB" id="L8GZ82"/>
<sequence>MTDSAQGSGGRGDAETKQPLFYAPSPLNVFGVDPKHFQKWLQVWDERRTFNDVQPSPDHPKKLNCVSPDFVLRAGRSKQWRSRVVVLRGHFLYYFRYPVKPSFEGKANVVMIGPNTTRKPGWRPDLTRRFYFSLSSPAELKKWYASLPAYPHVLCMPEAGKLTVRSARYQMLKLAAHTEKTYNKYMVKTITVPATSPPAPPTQQAAATKDAKASAGKQERTVDSDPRPVQHNNAEGQSPPPPQQQKKRANSKKKTSSGERSATADGASGKVSDAGGQTDDAAAEQAATNQPDPIDSSKDKSKKKKKKSKRKQTDDVNEAKEVPNES</sequence>